<dbReference type="EMBL" id="NXMA01000017">
    <property type="protein sequence ID" value="TKX30428.1"/>
    <property type="molecule type" value="Genomic_DNA"/>
</dbReference>
<dbReference type="OrthoDB" id="5363346at2"/>
<accession>A0A4U7BFG9</accession>
<dbReference type="Proteomes" id="UP000310353">
    <property type="component" value="Unassembled WGS sequence"/>
</dbReference>
<name>A0A4U7BFG9_9BACT</name>
<organism evidence="1 2">
    <name type="scientific">Campylobacter aviculae</name>
    <dbReference type="NCBI Taxonomy" id="2510190"/>
    <lineage>
        <taxon>Bacteria</taxon>
        <taxon>Pseudomonadati</taxon>
        <taxon>Campylobacterota</taxon>
        <taxon>Epsilonproteobacteria</taxon>
        <taxon>Campylobacterales</taxon>
        <taxon>Campylobacteraceae</taxon>
        <taxon>Campylobacter</taxon>
    </lineage>
</organism>
<protein>
    <submittedName>
        <fullName evidence="1">Uncharacterized protein</fullName>
    </submittedName>
</protein>
<sequence>MSKPFNEEFFIELNTDLVDRKNEVLLQVLDLLEVLKTNKDEKMARISSELTEILENEESLEKIMQAKNLDELLEILILLNDNKMIKIYENSYLEEKFPNLAADKFLK</sequence>
<dbReference type="RefSeq" id="WP_137622870.1">
    <property type="nucleotide sequence ID" value="NZ_NXMA01000017.1"/>
</dbReference>
<reference evidence="1 2" key="1">
    <citation type="submission" date="2018-05" db="EMBL/GenBank/DDBJ databases">
        <title>Novel Campyloabacter and Helicobacter Species and Strains.</title>
        <authorList>
            <person name="Mannion A.J."/>
            <person name="Shen Z."/>
            <person name="Fox J.G."/>
        </authorList>
    </citation>
    <scope>NUCLEOTIDE SEQUENCE [LARGE SCALE GENOMIC DNA]</scope>
    <source>
        <strain evidence="2">MIT17-670</strain>
    </source>
</reference>
<comment type="caution">
    <text evidence="1">The sequence shown here is derived from an EMBL/GenBank/DDBJ whole genome shotgun (WGS) entry which is preliminary data.</text>
</comment>
<gene>
    <name evidence="1" type="ORF">CQA76_07995</name>
</gene>
<proteinExistence type="predicted"/>
<keyword evidence="2" id="KW-1185">Reference proteome</keyword>
<evidence type="ECO:0000313" key="2">
    <source>
        <dbReference type="Proteomes" id="UP000310353"/>
    </source>
</evidence>
<evidence type="ECO:0000313" key="1">
    <source>
        <dbReference type="EMBL" id="TKX30428.1"/>
    </source>
</evidence>
<dbReference type="AlphaFoldDB" id="A0A4U7BFG9"/>